<keyword evidence="2" id="KW-0067">ATP-binding</keyword>
<evidence type="ECO:0000313" key="4">
    <source>
        <dbReference type="EMBL" id="MPN49558.1"/>
    </source>
</evidence>
<proteinExistence type="predicted"/>
<dbReference type="GO" id="GO:0006281">
    <property type="term" value="P:DNA repair"/>
    <property type="evidence" value="ECO:0007669"/>
    <property type="project" value="InterPro"/>
</dbReference>
<dbReference type="Gene3D" id="3.40.50.300">
    <property type="entry name" value="P-loop containing nucleotide triphosphate hydrolases"/>
    <property type="match status" value="1"/>
</dbReference>
<gene>
    <name evidence="4" type="ORF">SDC9_197179</name>
</gene>
<evidence type="ECO:0000259" key="3">
    <source>
        <dbReference type="Pfam" id="PF19833"/>
    </source>
</evidence>
<keyword evidence="2" id="KW-0347">Helicase</keyword>
<dbReference type="GO" id="GO:0003678">
    <property type="term" value="F:DNA helicase activity"/>
    <property type="evidence" value="ECO:0007669"/>
    <property type="project" value="TreeGrafter"/>
</dbReference>
<evidence type="ECO:0000256" key="2">
    <source>
        <dbReference type="ARBA" id="ARBA00022806"/>
    </source>
</evidence>
<dbReference type="InterPro" id="IPR027417">
    <property type="entry name" value="P-loop_NTPase"/>
</dbReference>
<dbReference type="PANTHER" id="PTHR47964:SF1">
    <property type="entry name" value="ATP-DEPENDENT DNA HELICASE HOMOLOG RECG, CHLOROPLASTIC"/>
    <property type="match status" value="1"/>
</dbReference>
<accession>A0A645IE15</accession>
<name>A0A645IE15_9ZZZZ</name>
<dbReference type="InterPro" id="IPR047112">
    <property type="entry name" value="RecG/Mfd"/>
</dbReference>
<dbReference type="PANTHER" id="PTHR47964">
    <property type="entry name" value="ATP-DEPENDENT DNA HELICASE HOMOLOG RECG, CHLOROPLASTIC"/>
    <property type="match status" value="1"/>
</dbReference>
<evidence type="ECO:0000256" key="1">
    <source>
        <dbReference type="ARBA" id="ARBA00022801"/>
    </source>
</evidence>
<keyword evidence="2" id="KW-0547">Nucleotide-binding</keyword>
<sequence length="87" mass="9574">MLKTDDGFKIAEADHLLRGPGKITGLEQHGAAGFKVADVFRDSELLKDAREDAEWLISHNPDLTDDPAFAEKLDILRKNDISASLKA</sequence>
<dbReference type="Pfam" id="PF19833">
    <property type="entry name" value="RecG_dom3_C"/>
    <property type="match status" value="1"/>
</dbReference>
<protein>
    <recommendedName>
        <fullName evidence="3">ATP-dependent DNA helicase RecG domain-containing protein</fullName>
    </recommendedName>
</protein>
<dbReference type="InterPro" id="IPR045562">
    <property type="entry name" value="RecG_dom3_C"/>
</dbReference>
<organism evidence="4">
    <name type="scientific">bioreactor metagenome</name>
    <dbReference type="NCBI Taxonomy" id="1076179"/>
    <lineage>
        <taxon>unclassified sequences</taxon>
        <taxon>metagenomes</taxon>
        <taxon>ecological metagenomes</taxon>
    </lineage>
</organism>
<feature type="domain" description="ATP-dependent DNA helicase RecG" evidence="3">
    <location>
        <begin position="4"/>
        <end position="81"/>
    </location>
</feature>
<keyword evidence="1" id="KW-0378">Hydrolase</keyword>
<comment type="caution">
    <text evidence="4">The sequence shown here is derived from an EMBL/GenBank/DDBJ whole genome shotgun (WGS) entry which is preliminary data.</text>
</comment>
<reference evidence="4" key="1">
    <citation type="submission" date="2019-08" db="EMBL/GenBank/DDBJ databases">
        <authorList>
            <person name="Kucharzyk K."/>
            <person name="Murdoch R.W."/>
            <person name="Higgins S."/>
            <person name="Loffler F."/>
        </authorList>
    </citation>
    <scope>NUCLEOTIDE SEQUENCE</scope>
</reference>
<dbReference type="GO" id="GO:0016787">
    <property type="term" value="F:hydrolase activity"/>
    <property type="evidence" value="ECO:0007669"/>
    <property type="project" value="UniProtKB-KW"/>
</dbReference>
<dbReference type="EMBL" id="VSSQ01112908">
    <property type="protein sequence ID" value="MPN49558.1"/>
    <property type="molecule type" value="Genomic_DNA"/>
</dbReference>
<dbReference type="AlphaFoldDB" id="A0A645IE15"/>